<evidence type="ECO:0000256" key="4">
    <source>
        <dbReference type="ARBA" id="ARBA00022771"/>
    </source>
</evidence>
<dbReference type="Pfam" id="PF04433">
    <property type="entry name" value="SWIRM"/>
    <property type="match status" value="1"/>
</dbReference>
<dbReference type="Gene3D" id="3.40.50.10190">
    <property type="entry name" value="BRCT domain"/>
    <property type="match status" value="1"/>
</dbReference>
<dbReference type="Gene3D" id="3.30.160.60">
    <property type="entry name" value="Classic Zinc Finger"/>
    <property type="match status" value="2"/>
</dbReference>
<proteinExistence type="inferred from homology"/>
<feature type="compositionally biased region" description="Low complexity" evidence="13">
    <location>
        <begin position="981"/>
        <end position="994"/>
    </location>
</feature>
<dbReference type="Gene3D" id="1.10.10.10">
    <property type="entry name" value="Winged helix-like DNA-binding domain superfamily/Winged helix DNA-binding domain"/>
    <property type="match status" value="1"/>
</dbReference>
<feature type="domain" description="SWIRM" evidence="16">
    <location>
        <begin position="453"/>
        <end position="550"/>
    </location>
</feature>
<evidence type="ECO:0000256" key="10">
    <source>
        <dbReference type="ARBA" id="ARBA00049655"/>
    </source>
</evidence>
<feature type="compositionally biased region" description="Acidic residues" evidence="13">
    <location>
        <begin position="797"/>
        <end position="811"/>
    </location>
</feature>
<dbReference type="InterPro" id="IPR032451">
    <property type="entry name" value="SMARCC_C"/>
</dbReference>
<dbReference type="InterPro" id="IPR013087">
    <property type="entry name" value="Znf_C2H2_type"/>
</dbReference>
<dbReference type="PROSITE" id="PS00028">
    <property type="entry name" value="ZINC_FINGER_C2H2_1"/>
    <property type="match status" value="1"/>
</dbReference>
<feature type="compositionally biased region" description="Polar residues" evidence="13">
    <location>
        <begin position="965"/>
        <end position="980"/>
    </location>
</feature>
<dbReference type="PROSITE" id="PS50157">
    <property type="entry name" value="ZINC_FINGER_C2H2_2"/>
    <property type="match status" value="1"/>
</dbReference>
<dbReference type="Pfam" id="PF16496">
    <property type="entry name" value="SWIRM-assoc_2"/>
    <property type="match status" value="1"/>
</dbReference>
<dbReference type="Pfam" id="PF16495">
    <property type="entry name" value="SWIRM-assoc_1"/>
    <property type="match status" value="1"/>
</dbReference>
<dbReference type="PROSITE" id="PS51293">
    <property type="entry name" value="SANT"/>
    <property type="match status" value="1"/>
</dbReference>
<keyword evidence="5" id="KW-0862">Zinc</keyword>
<dbReference type="FunFam" id="1.10.10.10:FF:000020">
    <property type="entry name" value="SWI/SNF complex subunit SMARCC2 isoform c"/>
    <property type="match status" value="1"/>
</dbReference>
<feature type="compositionally biased region" description="Polar residues" evidence="13">
    <location>
        <begin position="1041"/>
        <end position="1052"/>
    </location>
</feature>
<dbReference type="EMBL" id="CAJNOK010006509">
    <property type="protein sequence ID" value="CAF1005907.1"/>
    <property type="molecule type" value="Genomic_DNA"/>
</dbReference>
<feature type="domain" description="C2H2-type" evidence="15">
    <location>
        <begin position="1179"/>
        <end position="1206"/>
    </location>
</feature>
<keyword evidence="8" id="KW-0804">Transcription</keyword>
<dbReference type="InterPro" id="IPR017884">
    <property type="entry name" value="SANT_dom"/>
</dbReference>
<dbReference type="InterPro" id="IPR036420">
    <property type="entry name" value="BRCT_dom_sf"/>
</dbReference>
<dbReference type="PROSITE" id="PS50934">
    <property type="entry name" value="SWIRM"/>
    <property type="match status" value="1"/>
</dbReference>
<dbReference type="FunFam" id="3.30.160.60:FF:000145">
    <property type="entry name" value="Zinc finger protein 574"/>
    <property type="match status" value="1"/>
</dbReference>
<dbReference type="PANTHER" id="PTHR15381">
    <property type="entry name" value="CHONDROITIN SULFATE PROTEOGLYCAN 5 -RELATED"/>
    <property type="match status" value="1"/>
</dbReference>
<feature type="compositionally biased region" description="Low complexity" evidence="13">
    <location>
        <begin position="312"/>
        <end position="330"/>
    </location>
</feature>
<evidence type="ECO:0000259" key="15">
    <source>
        <dbReference type="PROSITE" id="PS50157"/>
    </source>
</evidence>
<keyword evidence="3" id="KW-0677">Repeat</keyword>
<feature type="domain" description="Myb-like" evidence="14">
    <location>
        <begin position="619"/>
        <end position="669"/>
    </location>
</feature>
<evidence type="ECO:0000256" key="11">
    <source>
        <dbReference type="PROSITE-ProRule" id="PRU00042"/>
    </source>
</evidence>
<keyword evidence="2" id="KW-0479">Metal-binding</keyword>
<evidence type="ECO:0000259" key="16">
    <source>
        <dbReference type="PROSITE" id="PS50934"/>
    </source>
</evidence>
<feature type="region of interest" description="Disordered" evidence="13">
    <location>
        <begin position="765"/>
        <end position="861"/>
    </location>
</feature>
<dbReference type="Proteomes" id="UP000682733">
    <property type="component" value="Unassembled WGS sequence"/>
</dbReference>
<feature type="compositionally biased region" description="Low complexity" evidence="13">
    <location>
        <begin position="1053"/>
        <end position="1065"/>
    </location>
</feature>
<evidence type="ECO:0000256" key="6">
    <source>
        <dbReference type="ARBA" id="ARBA00022853"/>
    </source>
</evidence>
<dbReference type="InterPro" id="IPR007526">
    <property type="entry name" value="SWIRM"/>
</dbReference>
<feature type="compositionally biased region" description="Basic residues" evidence="13">
    <location>
        <begin position="331"/>
        <end position="346"/>
    </location>
</feature>
<dbReference type="PROSITE" id="PS52032">
    <property type="entry name" value="MARR_BRCT_CHROMO"/>
    <property type="match status" value="1"/>
</dbReference>
<dbReference type="FunFam" id="1.10.10.60:FF:000014">
    <property type="entry name" value="SWI/SNF complex subunit SMARCC2 isoform C"/>
    <property type="match status" value="1"/>
</dbReference>
<feature type="compositionally biased region" description="Basic and acidic residues" evidence="13">
    <location>
        <begin position="812"/>
        <end position="823"/>
    </location>
</feature>
<dbReference type="PANTHER" id="PTHR15381:SF1">
    <property type="entry name" value="CHONDROITIN SULFATE PROTEOGLYCAN 5"/>
    <property type="match status" value="1"/>
</dbReference>
<feature type="domain" description="Chromo" evidence="18">
    <location>
        <begin position="9"/>
        <end position="296"/>
    </location>
</feature>
<organism evidence="20 21">
    <name type="scientific">Didymodactylos carnosus</name>
    <dbReference type="NCBI Taxonomy" id="1234261"/>
    <lineage>
        <taxon>Eukaryota</taxon>
        <taxon>Metazoa</taxon>
        <taxon>Spiralia</taxon>
        <taxon>Gnathifera</taxon>
        <taxon>Rotifera</taxon>
        <taxon>Eurotatoria</taxon>
        <taxon>Bdelloidea</taxon>
        <taxon>Philodinida</taxon>
        <taxon>Philodinidae</taxon>
        <taxon>Didymodactylos</taxon>
    </lineage>
</organism>
<dbReference type="InterPro" id="IPR032450">
    <property type="entry name" value="SMARCC_N"/>
</dbReference>
<evidence type="ECO:0000256" key="5">
    <source>
        <dbReference type="ARBA" id="ARBA00022833"/>
    </source>
</evidence>
<dbReference type="InterPro" id="IPR036388">
    <property type="entry name" value="WH-like_DNA-bd_sf"/>
</dbReference>
<dbReference type="InterPro" id="IPR001005">
    <property type="entry name" value="SANT/Myb"/>
</dbReference>
<feature type="region of interest" description="Disordered" evidence="13">
    <location>
        <begin position="963"/>
        <end position="1130"/>
    </location>
</feature>
<dbReference type="GO" id="GO:0016514">
    <property type="term" value="C:SWI/SNF complex"/>
    <property type="evidence" value="ECO:0007669"/>
    <property type="project" value="UniProtKB-ARBA"/>
</dbReference>
<evidence type="ECO:0008006" key="22">
    <source>
        <dbReference type="Google" id="ProtNLM"/>
    </source>
</evidence>
<evidence type="ECO:0000259" key="17">
    <source>
        <dbReference type="PROSITE" id="PS51293"/>
    </source>
</evidence>
<dbReference type="InterPro" id="IPR009057">
    <property type="entry name" value="Homeodomain-like_sf"/>
</dbReference>
<comment type="caution">
    <text evidence="20">The sequence shown here is derived from an EMBL/GenBank/DDBJ whole genome shotgun (WGS) entry which is preliminary data.</text>
</comment>
<dbReference type="GO" id="GO:0006325">
    <property type="term" value="P:chromatin organization"/>
    <property type="evidence" value="ECO:0007669"/>
    <property type="project" value="UniProtKB-KW"/>
</dbReference>
<dbReference type="GO" id="GO:0006355">
    <property type="term" value="P:regulation of DNA-templated transcription"/>
    <property type="evidence" value="ECO:0007669"/>
    <property type="project" value="UniProtKB-ARBA"/>
</dbReference>
<accession>A0A8S2ITD7</accession>
<evidence type="ECO:0000313" key="20">
    <source>
        <dbReference type="EMBL" id="CAF3775026.1"/>
    </source>
</evidence>
<protein>
    <recommendedName>
        <fullName evidence="22">SWI/SNF complex subunit SMARCC2</fullName>
    </recommendedName>
</protein>
<feature type="non-terminal residue" evidence="20">
    <location>
        <position position="1"/>
    </location>
</feature>
<gene>
    <name evidence="19" type="ORF">OVA965_LOCUS14795</name>
    <name evidence="20" type="ORF">TMI583_LOCUS14799</name>
</gene>
<keyword evidence="7" id="KW-0805">Transcription regulation</keyword>
<evidence type="ECO:0000256" key="7">
    <source>
        <dbReference type="ARBA" id="ARBA00023015"/>
    </source>
</evidence>
<name>A0A8S2ITD7_9BILA</name>
<comment type="subcellular location">
    <subcellularLocation>
        <location evidence="1">Nucleus</location>
    </subcellularLocation>
</comment>
<dbReference type="Pfam" id="PF16498">
    <property type="entry name" value="SWIRM-assoc_3"/>
    <property type="match status" value="1"/>
</dbReference>
<keyword evidence="4 11" id="KW-0863">Zinc-finger</keyword>
<reference evidence="20" key="1">
    <citation type="submission" date="2021-02" db="EMBL/GenBank/DDBJ databases">
        <authorList>
            <person name="Nowell W R."/>
        </authorList>
    </citation>
    <scope>NUCLEOTIDE SEQUENCE</scope>
</reference>
<dbReference type="Pfam" id="PF00249">
    <property type="entry name" value="Myb_DNA-binding"/>
    <property type="match status" value="1"/>
</dbReference>
<comment type="similarity">
    <text evidence="10">Belongs to the SMARCC family.</text>
</comment>
<keyword evidence="12" id="KW-0175">Coiled coil</keyword>
<dbReference type="SUPFAM" id="SSF46689">
    <property type="entry name" value="Homeodomain-like"/>
    <property type="match status" value="2"/>
</dbReference>
<evidence type="ECO:0000256" key="9">
    <source>
        <dbReference type="ARBA" id="ARBA00023242"/>
    </source>
</evidence>
<feature type="region of interest" description="Disordered" evidence="13">
    <location>
        <begin position="296"/>
        <end position="367"/>
    </location>
</feature>
<dbReference type="SUPFAM" id="SSF52113">
    <property type="entry name" value="BRCT domain"/>
    <property type="match status" value="1"/>
</dbReference>
<dbReference type="Proteomes" id="UP000677228">
    <property type="component" value="Unassembled WGS sequence"/>
</dbReference>
<dbReference type="InterPro" id="IPR036236">
    <property type="entry name" value="Znf_C2H2_sf"/>
</dbReference>
<feature type="coiled-coil region" evidence="12">
    <location>
        <begin position="907"/>
        <end position="955"/>
    </location>
</feature>
<feature type="compositionally biased region" description="Low complexity" evidence="13">
    <location>
        <begin position="1019"/>
        <end position="1032"/>
    </location>
</feature>
<feature type="compositionally biased region" description="Polar residues" evidence="13">
    <location>
        <begin position="1066"/>
        <end position="1093"/>
    </location>
</feature>
<evidence type="ECO:0000256" key="1">
    <source>
        <dbReference type="ARBA" id="ARBA00004123"/>
    </source>
</evidence>
<feature type="compositionally biased region" description="Polar residues" evidence="13">
    <location>
        <begin position="824"/>
        <end position="837"/>
    </location>
</feature>
<dbReference type="Gene3D" id="1.10.10.60">
    <property type="entry name" value="Homeodomain-like"/>
    <property type="match status" value="1"/>
</dbReference>
<dbReference type="SUPFAM" id="SSF57667">
    <property type="entry name" value="beta-beta-alpha zinc fingers"/>
    <property type="match status" value="1"/>
</dbReference>
<feature type="compositionally biased region" description="Basic and acidic residues" evidence="13">
    <location>
        <begin position="296"/>
        <end position="307"/>
    </location>
</feature>
<dbReference type="PROSITE" id="PS50090">
    <property type="entry name" value="MYB_LIKE"/>
    <property type="match status" value="1"/>
</dbReference>
<dbReference type="GO" id="GO:0008270">
    <property type="term" value="F:zinc ion binding"/>
    <property type="evidence" value="ECO:0007669"/>
    <property type="project" value="UniProtKB-KW"/>
</dbReference>
<dbReference type="GO" id="GO:0048858">
    <property type="term" value="P:cell projection morphogenesis"/>
    <property type="evidence" value="ECO:0007669"/>
    <property type="project" value="TreeGrafter"/>
</dbReference>
<dbReference type="AlphaFoldDB" id="A0A8S2ITD7"/>
<dbReference type="EMBL" id="CAJOBA010006517">
    <property type="protein sequence ID" value="CAF3775026.1"/>
    <property type="molecule type" value="Genomic_DNA"/>
</dbReference>
<dbReference type="InterPro" id="IPR049898">
    <property type="entry name" value="MARR_BRCT_CHROMO"/>
</dbReference>
<dbReference type="FunFam" id="3.30.160.60:FF:000446">
    <property type="entry name" value="Zinc finger protein"/>
    <property type="match status" value="1"/>
</dbReference>
<evidence type="ECO:0000256" key="3">
    <source>
        <dbReference type="ARBA" id="ARBA00022737"/>
    </source>
</evidence>
<evidence type="ECO:0000259" key="18">
    <source>
        <dbReference type="PROSITE" id="PS52032"/>
    </source>
</evidence>
<feature type="compositionally biased region" description="Basic and acidic residues" evidence="13">
    <location>
        <begin position="769"/>
        <end position="796"/>
    </location>
</feature>
<feature type="compositionally biased region" description="Polar residues" evidence="13">
    <location>
        <begin position="1118"/>
        <end position="1127"/>
    </location>
</feature>
<evidence type="ECO:0000256" key="8">
    <source>
        <dbReference type="ARBA" id="ARBA00023163"/>
    </source>
</evidence>
<feature type="domain" description="SANT" evidence="17">
    <location>
        <begin position="622"/>
        <end position="673"/>
    </location>
</feature>
<evidence type="ECO:0000256" key="2">
    <source>
        <dbReference type="ARBA" id="ARBA00022723"/>
    </source>
</evidence>
<evidence type="ECO:0000256" key="13">
    <source>
        <dbReference type="SAM" id="MobiDB-lite"/>
    </source>
</evidence>
<keyword evidence="6" id="KW-0156">Chromatin regulator</keyword>
<dbReference type="GO" id="GO:0045202">
    <property type="term" value="C:synapse"/>
    <property type="evidence" value="ECO:0007669"/>
    <property type="project" value="TreeGrafter"/>
</dbReference>
<dbReference type="SMART" id="SM00717">
    <property type="entry name" value="SANT"/>
    <property type="match status" value="1"/>
</dbReference>
<evidence type="ECO:0000313" key="21">
    <source>
        <dbReference type="Proteomes" id="UP000682733"/>
    </source>
</evidence>
<dbReference type="InterPro" id="IPR032448">
    <property type="entry name" value="SWIRM-assoc"/>
</dbReference>
<sequence length="1235" mass="140257">TAEASGMMTTTIRKKDGSPNVKFFESPDTLAQFDTIRKWFQKKDIKKYFGDEQLTKESLAHFALQLLQFQEENLGRNTHDAPVTRIPMECFLDFRETGALYHIILGCYMYKSTHNWKKLDLTSHPRNEIIKLFQHVQKLLIDKNVLTLPICYLRPDIDKKLQIQLKQMIEKHHGKVASNEDDADHIVYHTLDDKRDIDNERESEYVRVVEKRGRDCRLHYWFYPDSYDIWVPNLDAEESEKRDETFQGIWHVTANWVLDTAEFNEWMTEEDYEIDEEMAREGRIKLKNCGKERKTLNELVPDRKDKPNMSVNTSNSASALASTTTNAASTTKKRSTQGLTKPRKIKPGGIDMDDTDLSKDGENSLSQSNFDDQTLSKICRHIVERFYLLLNVEFYVLALLSQKREDIQLPKNTTLTDLNEEADENMAIDDQQHDGSSFQKQTDPEACEQTHHIIIPSYSAWFDYNAINAVEKRALLEFFNATNRSKTPEIYMAYRNFMIDTYRLNPNEYLTVTACRRNLAGDVCAIMRVHAFLEQWGLINYQVDADLRPSTMGPPCTSHFTILGDTPCGLAPVGHPKPPQREVQLFSIMYFKEAKREERDVESALGLRIDQYNKKLSVNPKTKAKDWTDQEILLLLEGLEMYKDDWNKVCEHVGSRTQDECILKFLQLPIEDPYLEGNGSLGPLVYQPIPFSQSGNPIMSTVAFLASVVDPRVASAAAKAALEEFCKMRDEVSPSFIETNQTTLENMIRKGKKVDENSSLELLGLTNNDGEHVKNKDMDNSIDTEGAKKSKVKEEKMDVEDESQEMVIDDDEIKKTETSDKPSESTTTITASNNNQATSSTVVSSETNVDNDDGSKTTRDQDPRKLLVAEINEKEIKSAAAAALAAAAVKAKYLASIEERKIKSAVAQVVEMQIKKLEIKLRHFEELETIMDREREMLEIQRQQLLQDRQQFQLEQIKTSELKQRQTTANQLFPSDNRNPTTLLHPQQQAQHPQFIRSPQLPMGNMIQPAGLPPPIPVSSASSLYTTGTTTAPPVPSSSPYLSTQSNTSNGKQPTSPLPSSSQQPNGTQSVGQLSIQNENNQSEESTDSQPSDRGSDSESIPILPGEIDPESDDPDVSSMSSNSLPLINSRARNSRRISLTSITGRRCDHMTLNAVSPSVTPSQTPCGHLDKDDEKRRYQCKTCAKKFKHKHHLKEHVRLHTGEKPYNCDKCGKRFSHSGLWKYAYTSSLTEKTF</sequence>
<keyword evidence="9" id="KW-0539">Nucleus</keyword>
<evidence type="ECO:0000313" key="19">
    <source>
        <dbReference type="EMBL" id="CAF1005907.1"/>
    </source>
</evidence>
<evidence type="ECO:0000259" key="14">
    <source>
        <dbReference type="PROSITE" id="PS50090"/>
    </source>
</evidence>
<evidence type="ECO:0000256" key="12">
    <source>
        <dbReference type="SAM" id="Coils"/>
    </source>
</evidence>